<comment type="caution">
    <text evidence="12">The sequence shown here is derived from an EMBL/GenBank/DDBJ whole genome shotgun (WGS) entry which is preliminary data.</text>
</comment>
<dbReference type="EMBL" id="AUSU01002585">
    <property type="protein sequence ID" value="EPS68495.1"/>
    <property type="molecule type" value="Genomic_DNA"/>
</dbReference>
<dbReference type="SUPFAM" id="SSF54211">
    <property type="entry name" value="Ribosomal protein S5 domain 2-like"/>
    <property type="match status" value="1"/>
</dbReference>
<dbReference type="InterPro" id="IPR020568">
    <property type="entry name" value="Ribosomal_Su5_D2-typ_SF"/>
</dbReference>
<feature type="non-terminal residue" evidence="12">
    <location>
        <position position="1"/>
    </location>
</feature>
<dbReference type="GO" id="GO:0034476">
    <property type="term" value="P:U5 snRNA 3'-end processing"/>
    <property type="evidence" value="ECO:0007669"/>
    <property type="project" value="TreeGrafter"/>
</dbReference>
<dbReference type="PANTHER" id="PTHR11097:SF9">
    <property type="entry name" value="EXOSOME COMPLEX COMPONENT RRP43"/>
    <property type="match status" value="1"/>
</dbReference>
<dbReference type="Pfam" id="PF01138">
    <property type="entry name" value="RNase_PH"/>
    <property type="match status" value="1"/>
</dbReference>
<dbReference type="GO" id="GO:0034473">
    <property type="term" value="P:U1 snRNA 3'-end processing"/>
    <property type="evidence" value="ECO:0007669"/>
    <property type="project" value="TreeGrafter"/>
</dbReference>
<dbReference type="GO" id="GO:0000467">
    <property type="term" value="P:exonucleolytic trimming to generate mature 3'-end of 5.8S rRNA from tricistronic rRNA transcript (SSU-rRNA, 5.8S rRNA, LSU-rRNA)"/>
    <property type="evidence" value="ECO:0007669"/>
    <property type="project" value="TreeGrafter"/>
</dbReference>
<dbReference type="InterPro" id="IPR036345">
    <property type="entry name" value="ExoRNase_PH_dom2_sf"/>
</dbReference>
<dbReference type="InterPro" id="IPR015847">
    <property type="entry name" value="ExoRNase_PH_dom2"/>
</dbReference>
<comment type="subcellular location">
    <subcellularLocation>
        <location evidence="1">Cytoplasm</location>
    </subcellularLocation>
    <subcellularLocation>
        <location evidence="2">Nucleus</location>
        <location evidence="2">Nucleolus</location>
    </subcellularLocation>
</comment>
<dbReference type="GO" id="GO:0000177">
    <property type="term" value="C:cytoplasmic exosome (RNase complex)"/>
    <property type="evidence" value="ECO:0007669"/>
    <property type="project" value="TreeGrafter"/>
</dbReference>
<evidence type="ECO:0000256" key="8">
    <source>
        <dbReference type="ARBA" id="ARBA00023242"/>
    </source>
</evidence>
<evidence type="ECO:0000256" key="3">
    <source>
        <dbReference type="ARBA" id="ARBA00006678"/>
    </source>
</evidence>
<dbReference type="PANTHER" id="PTHR11097">
    <property type="entry name" value="EXOSOME COMPLEX EXONUCLEASE RIBOSOMAL RNA PROCESSING PROTEIN"/>
    <property type="match status" value="1"/>
</dbReference>
<dbReference type="GO" id="GO:0035925">
    <property type="term" value="F:mRNA 3'-UTR AU-rich region binding"/>
    <property type="evidence" value="ECO:0007669"/>
    <property type="project" value="TreeGrafter"/>
</dbReference>
<evidence type="ECO:0000313" key="13">
    <source>
        <dbReference type="Proteomes" id="UP000015453"/>
    </source>
</evidence>
<dbReference type="GO" id="GO:0016075">
    <property type="term" value="P:rRNA catabolic process"/>
    <property type="evidence" value="ECO:0007669"/>
    <property type="project" value="TreeGrafter"/>
</dbReference>
<evidence type="ECO:0000256" key="6">
    <source>
        <dbReference type="ARBA" id="ARBA00022835"/>
    </source>
</evidence>
<proteinExistence type="inferred from homology"/>
<feature type="domain" description="Exoribonuclease phosphorolytic" evidence="10">
    <location>
        <begin position="2"/>
        <end position="96"/>
    </location>
</feature>
<gene>
    <name evidence="12" type="ORF">M569_06274</name>
</gene>
<dbReference type="GO" id="GO:0071028">
    <property type="term" value="P:nuclear mRNA surveillance"/>
    <property type="evidence" value="ECO:0007669"/>
    <property type="project" value="TreeGrafter"/>
</dbReference>
<dbReference type="GO" id="GO:0000176">
    <property type="term" value="C:nuclear exosome (RNase complex)"/>
    <property type="evidence" value="ECO:0007669"/>
    <property type="project" value="TreeGrafter"/>
</dbReference>
<dbReference type="Pfam" id="PF03725">
    <property type="entry name" value="RNase_PH_C"/>
    <property type="match status" value="1"/>
</dbReference>
<name>S8CP51_9LAMI</name>
<evidence type="ECO:0000256" key="9">
    <source>
        <dbReference type="ARBA" id="ARBA00030617"/>
    </source>
</evidence>
<dbReference type="SUPFAM" id="SSF55666">
    <property type="entry name" value="Ribonuclease PH domain 2-like"/>
    <property type="match status" value="1"/>
</dbReference>
<dbReference type="Proteomes" id="UP000015453">
    <property type="component" value="Unassembled WGS sequence"/>
</dbReference>
<evidence type="ECO:0000259" key="11">
    <source>
        <dbReference type="Pfam" id="PF03725"/>
    </source>
</evidence>
<protein>
    <recommendedName>
        <fullName evidence="9">Ribosomal RNA-processing protein 43</fullName>
    </recommendedName>
</protein>
<evidence type="ECO:0000313" key="12">
    <source>
        <dbReference type="EMBL" id="EPS68495.1"/>
    </source>
</evidence>
<dbReference type="Gene3D" id="3.30.230.70">
    <property type="entry name" value="GHMP Kinase, N-terminal domain"/>
    <property type="match status" value="1"/>
</dbReference>
<dbReference type="GO" id="GO:0071038">
    <property type="term" value="P:TRAMP-dependent tRNA surveillance pathway"/>
    <property type="evidence" value="ECO:0007669"/>
    <property type="project" value="TreeGrafter"/>
</dbReference>
<evidence type="ECO:0000256" key="7">
    <source>
        <dbReference type="ARBA" id="ARBA00022884"/>
    </source>
</evidence>
<dbReference type="InterPro" id="IPR050590">
    <property type="entry name" value="Exosome_comp_Rrp42_subfam"/>
</dbReference>
<dbReference type="OrthoDB" id="45882at2759"/>
<accession>S8CP51</accession>
<dbReference type="AlphaFoldDB" id="S8CP51"/>
<evidence type="ECO:0000256" key="1">
    <source>
        <dbReference type="ARBA" id="ARBA00004496"/>
    </source>
</evidence>
<evidence type="ECO:0000256" key="5">
    <source>
        <dbReference type="ARBA" id="ARBA00022552"/>
    </source>
</evidence>
<keyword evidence="13" id="KW-1185">Reference proteome</keyword>
<sequence length="214" mass="23201">AIDFHMPCICSPLVRPGREAEAAPVISKQLSDTILRQGIIFFIIETSMINMEDLCLVSGKAAWMAYLDVYCLDADGALFDAALFSAVAAFSSLEIPTVSLNDEGRVVIVVPGEGEPINGENKKLNLKTLPFSLTCLLHKNYIVADPTAEEESVMETYLTVVLDSSTSRLLSLSKPGGSGLAQKAEIQECVEFAGKRVKELKKILNEAISDMDVD</sequence>
<keyword evidence="7" id="KW-0694">RNA-binding</keyword>
<keyword evidence="5" id="KW-0698">rRNA processing</keyword>
<evidence type="ECO:0000259" key="10">
    <source>
        <dbReference type="Pfam" id="PF01138"/>
    </source>
</evidence>
<dbReference type="InterPro" id="IPR001247">
    <property type="entry name" value="ExoRNase_PH_dom1"/>
</dbReference>
<comment type="similarity">
    <text evidence="3">Belongs to the RNase PH family.</text>
</comment>
<reference evidence="12 13" key="1">
    <citation type="journal article" date="2013" name="BMC Genomics">
        <title>The miniature genome of a carnivorous plant Genlisea aurea contains a low number of genes and short non-coding sequences.</title>
        <authorList>
            <person name="Leushkin E.V."/>
            <person name="Sutormin R.A."/>
            <person name="Nabieva E.R."/>
            <person name="Penin A.A."/>
            <person name="Kondrashov A.S."/>
            <person name="Logacheva M.D."/>
        </authorList>
    </citation>
    <scope>NUCLEOTIDE SEQUENCE [LARGE SCALE GENOMIC DNA]</scope>
</reference>
<dbReference type="GO" id="GO:0034475">
    <property type="term" value="P:U4 snRNA 3'-end processing"/>
    <property type="evidence" value="ECO:0007669"/>
    <property type="project" value="TreeGrafter"/>
</dbReference>
<feature type="domain" description="Exoribonuclease phosphorolytic" evidence="11">
    <location>
        <begin position="129"/>
        <end position="195"/>
    </location>
</feature>
<dbReference type="InterPro" id="IPR027408">
    <property type="entry name" value="PNPase/RNase_PH_dom_sf"/>
</dbReference>
<evidence type="ECO:0000256" key="2">
    <source>
        <dbReference type="ARBA" id="ARBA00004604"/>
    </source>
</evidence>
<keyword evidence="8" id="KW-0539">Nucleus</keyword>
<evidence type="ECO:0000256" key="4">
    <source>
        <dbReference type="ARBA" id="ARBA00022490"/>
    </source>
</evidence>
<organism evidence="12 13">
    <name type="scientific">Genlisea aurea</name>
    <dbReference type="NCBI Taxonomy" id="192259"/>
    <lineage>
        <taxon>Eukaryota</taxon>
        <taxon>Viridiplantae</taxon>
        <taxon>Streptophyta</taxon>
        <taxon>Embryophyta</taxon>
        <taxon>Tracheophyta</taxon>
        <taxon>Spermatophyta</taxon>
        <taxon>Magnoliopsida</taxon>
        <taxon>eudicotyledons</taxon>
        <taxon>Gunneridae</taxon>
        <taxon>Pentapetalae</taxon>
        <taxon>asterids</taxon>
        <taxon>lamiids</taxon>
        <taxon>Lamiales</taxon>
        <taxon>Lentibulariaceae</taxon>
        <taxon>Genlisea</taxon>
    </lineage>
</organism>
<dbReference type="GO" id="GO:0071035">
    <property type="term" value="P:nuclear polyadenylation-dependent rRNA catabolic process"/>
    <property type="evidence" value="ECO:0007669"/>
    <property type="project" value="TreeGrafter"/>
</dbReference>
<dbReference type="GO" id="GO:0005730">
    <property type="term" value="C:nucleolus"/>
    <property type="evidence" value="ECO:0007669"/>
    <property type="project" value="UniProtKB-SubCell"/>
</dbReference>
<keyword evidence="4" id="KW-0963">Cytoplasm</keyword>
<keyword evidence="6" id="KW-0271">Exosome</keyword>